<feature type="region of interest" description="Disordered" evidence="1">
    <location>
        <begin position="1"/>
        <end position="25"/>
    </location>
</feature>
<organism evidence="3 4">
    <name type="scientific">Monilinia laxa</name>
    <name type="common">Brown rot fungus</name>
    <name type="synonym">Sclerotinia laxa</name>
    <dbReference type="NCBI Taxonomy" id="61186"/>
    <lineage>
        <taxon>Eukaryota</taxon>
        <taxon>Fungi</taxon>
        <taxon>Dikarya</taxon>
        <taxon>Ascomycota</taxon>
        <taxon>Pezizomycotina</taxon>
        <taxon>Leotiomycetes</taxon>
        <taxon>Helotiales</taxon>
        <taxon>Sclerotiniaceae</taxon>
        <taxon>Monilinia</taxon>
    </lineage>
</organism>
<comment type="caution">
    <text evidence="3">The sequence shown here is derived from an EMBL/GenBank/DDBJ whole genome shotgun (WGS) entry which is preliminary data.</text>
</comment>
<evidence type="ECO:0000313" key="3">
    <source>
        <dbReference type="EMBL" id="KAB8298312.1"/>
    </source>
</evidence>
<proteinExistence type="predicted"/>
<feature type="compositionally biased region" description="Basic and acidic residues" evidence="1">
    <location>
        <begin position="1"/>
        <end position="22"/>
    </location>
</feature>
<feature type="transmembrane region" description="Helical" evidence="2">
    <location>
        <begin position="31"/>
        <end position="49"/>
    </location>
</feature>
<keyword evidence="2" id="KW-0812">Transmembrane</keyword>
<accession>A0A5N6K711</accession>
<gene>
    <name evidence="3" type="ORF">EYC80_002041</name>
</gene>
<dbReference type="AlphaFoldDB" id="A0A5N6K711"/>
<sequence length="67" mass="7855">MGTDHEDIITGQHHDHTRDHNPGRQMNDLEVSAFDHNIILACVVVTFFCDRRMSTFFFRARILKINI</sequence>
<keyword evidence="2" id="KW-0472">Membrane</keyword>
<protein>
    <submittedName>
        <fullName evidence="3">Uncharacterized protein</fullName>
    </submittedName>
</protein>
<reference evidence="3 4" key="1">
    <citation type="submission" date="2019-06" db="EMBL/GenBank/DDBJ databases">
        <title>Genome Sequence of the Brown Rot Fungal Pathogen Monilinia laxa.</title>
        <authorList>
            <person name="De Miccolis Angelini R.M."/>
            <person name="Landi L."/>
            <person name="Abate D."/>
            <person name="Pollastro S."/>
            <person name="Romanazzi G."/>
            <person name="Faretra F."/>
        </authorList>
    </citation>
    <scope>NUCLEOTIDE SEQUENCE [LARGE SCALE GENOMIC DNA]</scope>
    <source>
        <strain evidence="3 4">Mlax316</strain>
    </source>
</reference>
<dbReference type="Proteomes" id="UP000326757">
    <property type="component" value="Unassembled WGS sequence"/>
</dbReference>
<keyword evidence="2" id="KW-1133">Transmembrane helix</keyword>
<name>A0A5N6K711_MONLA</name>
<evidence type="ECO:0000256" key="1">
    <source>
        <dbReference type="SAM" id="MobiDB-lite"/>
    </source>
</evidence>
<evidence type="ECO:0000256" key="2">
    <source>
        <dbReference type="SAM" id="Phobius"/>
    </source>
</evidence>
<dbReference type="EMBL" id="VIGI01000007">
    <property type="protein sequence ID" value="KAB8298312.1"/>
    <property type="molecule type" value="Genomic_DNA"/>
</dbReference>
<evidence type="ECO:0000313" key="4">
    <source>
        <dbReference type="Proteomes" id="UP000326757"/>
    </source>
</evidence>
<keyword evidence="4" id="KW-1185">Reference proteome</keyword>